<dbReference type="InterPro" id="IPR019787">
    <property type="entry name" value="Znf_PHD-finger"/>
</dbReference>
<dbReference type="STRING" id="7375.A0A0L0C5T3"/>
<keyword evidence="3" id="KW-0862">Zinc</keyword>
<dbReference type="OrthoDB" id="8059039at2759"/>
<dbReference type="AlphaFoldDB" id="A0A0L0C5T3"/>
<dbReference type="InterPro" id="IPR001965">
    <property type="entry name" value="Znf_PHD"/>
</dbReference>
<name>A0A0L0C5T3_LUCCU</name>
<dbReference type="GO" id="GO:0008270">
    <property type="term" value="F:zinc ion binding"/>
    <property type="evidence" value="ECO:0007669"/>
    <property type="project" value="UniProtKB-KW"/>
</dbReference>
<dbReference type="Pfam" id="PF00628">
    <property type="entry name" value="PHD"/>
    <property type="match status" value="1"/>
</dbReference>
<dbReference type="SUPFAM" id="SSF57903">
    <property type="entry name" value="FYVE/PHD zinc finger"/>
    <property type="match status" value="1"/>
</dbReference>
<evidence type="ECO:0000313" key="6">
    <source>
        <dbReference type="EMBL" id="KNC27607.1"/>
    </source>
</evidence>
<dbReference type="InterPro" id="IPR013083">
    <property type="entry name" value="Znf_RING/FYVE/PHD"/>
</dbReference>
<comment type="caution">
    <text evidence="6">The sequence shown here is derived from an EMBL/GenBank/DDBJ whole genome shotgun (WGS) entry which is preliminary data.</text>
</comment>
<evidence type="ECO:0000256" key="4">
    <source>
        <dbReference type="PROSITE-ProRule" id="PRU00146"/>
    </source>
</evidence>
<keyword evidence="7" id="KW-1185">Reference proteome</keyword>
<evidence type="ECO:0000256" key="3">
    <source>
        <dbReference type="ARBA" id="ARBA00022833"/>
    </source>
</evidence>
<evidence type="ECO:0000256" key="2">
    <source>
        <dbReference type="ARBA" id="ARBA00022771"/>
    </source>
</evidence>
<dbReference type="PROSITE" id="PS01359">
    <property type="entry name" value="ZF_PHD_1"/>
    <property type="match status" value="1"/>
</dbReference>
<dbReference type="InterPro" id="IPR011011">
    <property type="entry name" value="Znf_FYVE_PHD"/>
</dbReference>
<feature type="domain" description="PHD-type" evidence="5">
    <location>
        <begin position="6"/>
        <end position="63"/>
    </location>
</feature>
<sequence>MPSTRTYKCGTCSLIINKTQTSVLCKSCNVWYHAKCVNISEDTLKRLMEVKSIVYLCDNCSSNNTSGLQEMEKRLRDEIVGIDKKIDSYMQRKEDDLNSLKRAFTEAINEFKSEMFSYRKELQSDIINCSKLIKQVDASTSSKISALEEENNVLHKRLNRADVVVVGLPGGLDDLVATAIKICSHYNINVTRGDINYVCYMHNRKALLVKFNSVHLRDCVMKEYYKTRTLKVCDVMGGDIDRRVYLNDHHSPAAAKLNMICRRLLRLKVITKYKILNADKVKAKLTLSDNDEVIYNIKECAELLNSNVDH</sequence>
<dbReference type="PROSITE" id="PS50016">
    <property type="entry name" value="ZF_PHD_2"/>
    <property type="match status" value="1"/>
</dbReference>
<evidence type="ECO:0000259" key="5">
    <source>
        <dbReference type="PROSITE" id="PS50016"/>
    </source>
</evidence>
<keyword evidence="1" id="KW-0479">Metal-binding</keyword>
<protein>
    <recommendedName>
        <fullName evidence="5">PHD-type domain-containing protein</fullName>
    </recommendedName>
</protein>
<organism evidence="6 7">
    <name type="scientific">Lucilia cuprina</name>
    <name type="common">Green bottle fly</name>
    <name type="synonym">Australian sheep blowfly</name>
    <dbReference type="NCBI Taxonomy" id="7375"/>
    <lineage>
        <taxon>Eukaryota</taxon>
        <taxon>Metazoa</taxon>
        <taxon>Ecdysozoa</taxon>
        <taxon>Arthropoda</taxon>
        <taxon>Hexapoda</taxon>
        <taxon>Insecta</taxon>
        <taxon>Pterygota</taxon>
        <taxon>Neoptera</taxon>
        <taxon>Endopterygota</taxon>
        <taxon>Diptera</taxon>
        <taxon>Brachycera</taxon>
        <taxon>Muscomorpha</taxon>
        <taxon>Oestroidea</taxon>
        <taxon>Calliphoridae</taxon>
        <taxon>Luciliinae</taxon>
        <taxon>Lucilia</taxon>
    </lineage>
</organism>
<gene>
    <name evidence="6" type="ORF">FF38_03905</name>
</gene>
<dbReference type="SMART" id="SM00249">
    <property type="entry name" value="PHD"/>
    <property type="match status" value="1"/>
</dbReference>
<dbReference type="Proteomes" id="UP000037069">
    <property type="component" value="Unassembled WGS sequence"/>
</dbReference>
<dbReference type="Gene3D" id="3.30.40.10">
    <property type="entry name" value="Zinc/RING finger domain, C3HC4 (zinc finger)"/>
    <property type="match status" value="1"/>
</dbReference>
<dbReference type="InterPro" id="IPR019786">
    <property type="entry name" value="Zinc_finger_PHD-type_CS"/>
</dbReference>
<evidence type="ECO:0000313" key="7">
    <source>
        <dbReference type="Proteomes" id="UP000037069"/>
    </source>
</evidence>
<dbReference type="OMA" id="YNIKECA"/>
<proteinExistence type="predicted"/>
<evidence type="ECO:0000256" key="1">
    <source>
        <dbReference type="ARBA" id="ARBA00022723"/>
    </source>
</evidence>
<accession>A0A0L0C5T3</accession>
<dbReference type="EMBL" id="JRES01000881">
    <property type="protein sequence ID" value="KNC27607.1"/>
    <property type="molecule type" value="Genomic_DNA"/>
</dbReference>
<keyword evidence="2 4" id="KW-0863">Zinc-finger</keyword>
<reference evidence="6 7" key="1">
    <citation type="journal article" date="2015" name="Nat. Commun.">
        <title>Lucilia cuprina genome unlocks parasitic fly biology to underpin future interventions.</title>
        <authorList>
            <person name="Anstead C.A."/>
            <person name="Korhonen P.K."/>
            <person name="Young N.D."/>
            <person name="Hall R.S."/>
            <person name="Jex A.R."/>
            <person name="Murali S.C."/>
            <person name="Hughes D.S."/>
            <person name="Lee S.F."/>
            <person name="Perry T."/>
            <person name="Stroehlein A.J."/>
            <person name="Ansell B.R."/>
            <person name="Breugelmans B."/>
            <person name="Hofmann A."/>
            <person name="Qu J."/>
            <person name="Dugan S."/>
            <person name="Lee S.L."/>
            <person name="Chao H."/>
            <person name="Dinh H."/>
            <person name="Han Y."/>
            <person name="Doddapaneni H.V."/>
            <person name="Worley K.C."/>
            <person name="Muzny D.M."/>
            <person name="Ioannidis P."/>
            <person name="Waterhouse R.M."/>
            <person name="Zdobnov E.M."/>
            <person name="James P.J."/>
            <person name="Bagnall N.H."/>
            <person name="Kotze A.C."/>
            <person name="Gibbs R.A."/>
            <person name="Richards S."/>
            <person name="Batterham P."/>
            <person name="Gasser R.B."/>
        </authorList>
    </citation>
    <scope>NUCLEOTIDE SEQUENCE [LARGE SCALE GENOMIC DNA]</scope>
    <source>
        <strain evidence="6 7">LS</strain>
        <tissue evidence="6">Full body</tissue>
    </source>
</reference>